<dbReference type="Proteomes" id="UP000054776">
    <property type="component" value="Unassembled WGS sequence"/>
</dbReference>
<reference evidence="1 2" key="1">
    <citation type="submission" date="2015-01" db="EMBL/GenBank/DDBJ databases">
        <title>Evolution of Trichinella species and genotypes.</title>
        <authorList>
            <person name="Korhonen P.K."/>
            <person name="Edoardo P."/>
            <person name="Giuseppe L.R."/>
            <person name="Gasser R.B."/>
        </authorList>
    </citation>
    <scope>NUCLEOTIDE SEQUENCE [LARGE SCALE GENOMIC DNA]</scope>
    <source>
        <strain evidence="1">ISS3</strain>
    </source>
</reference>
<name>A0A0V1AV26_TRISP</name>
<dbReference type="AlphaFoldDB" id="A0A0V1AV26"/>
<sequence length="136" mass="15558">MSKLATPENLSMCVCVYIFSSFFWWIDQCGWLMSVVAVSAEHFLGSCSQWRLQQLRQAVTSPGNCNRLMSRIAGTISEHIQHFPLLRLSLRNAGLHQSWESPLVSPFERFGTTRSRFSLIGLYPRYFIGSSNLNHN</sequence>
<accession>A0A0V1AV26</accession>
<keyword evidence="2" id="KW-1185">Reference proteome</keyword>
<comment type="caution">
    <text evidence="1">The sequence shown here is derived from an EMBL/GenBank/DDBJ whole genome shotgun (WGS) entry which is preliminary data.</text>
</comment>
<gene>
    <name evidence="1" type="ORF">T01_4822</name>
</gene>
<proteinExistence type="predicted"/>
<protein>
    <submittedName>
        <fullName evidence="1">Uncharacterized protein</fullName>
    </submittedName>
</protein>
<evidence type="ECO:0000313" key="2">
    <source>
        <dbReference type="Proteomes" id="UP000054776"/>
    </source>
</evidence>
<evidence type="ECO:0000313" key="1">
    <source>
        <dbReference type="EMBL" id="KRY28613.1"/>
    </source>
</evidence>
<organism evidence="1 2">
    <name type="scientific">Trichinella spiralis</name>
    <name type="common">Trichina worm</name>
    <dbReference type="NCBI Taxonomy" id="6334"/>
    <lineage>
        <taxon>Eukaryota</taxon>
        <taxon>Metazoa</taxon>
        <taxon>Ecdysozoa</taxon>
        <taxon>Nematoda</taxon>
        <taxon>Enoplea</taxon>
        <taxon>Dorylaimia</taxon>
        <taxon>Trichinellida</taxon>
        <taxon>Trichinellidae</taxon>
        <taxon>Trichinella</taxon>
    </lineage>
</organism>
<dbReference type="EMBL" id="JYDH01000197">
    <property type="protein sequence ID" value="KRY28613.1"/>
    <property type="molecule type" value="Genomic_DNA"/>
</dbReference>
<dbReference type="InParanoid" id="A0A0V1AV26"/>